<sequence>MGHDWIFDVLNDLRQYAQKNGLSKLAAQVEIALQVAEEEIAAAERDPDENDEDVPPPGRRH</sequence>
<organism evidence="2 3">
    <name type="scientific">Cereibacter sphaeroides</name>
    <name type="common">Rhodobacter sphaeroides</name>
    <dbReference type="NCBI Taxonomy" id="1063"/>
    <lineage>
        <taxon>Bacteria</taxon>
        <taxon>Pseudomonadati</taxon>
        <taxon>Pseudomonadota</taxon>
        <taxon>Alphaproteobacteria</taxon>
        <taxon>Rhodobacterales</taxon>
        <taxon>Paracoccaceae</taxon>
        <taxon>Cereibacter</taxon>
    </lineage>
</organism>
<gene>
    <name evidence="2" type="ORF">DI533_07855</name>
</gene>
<dbReference type="Proteomes" id="UP000248975">
    <property type="component" value="Unassembled WGS sequence"/>
</dbReference>
<evidence type="ECO:0000313" key="3">
    <source>
        <dbReference type="Proteomes" id="UP000248975"/>
    </source>
</evidence>
<reference evidence="2 3" key="1">
    <citation type="submission" date="2017-08" db="EMBL/GenBank/DDBJ databases">
        <title>Infants hospitalized years apart are colonized by the same room-sourced microbial strains.</title>
        <authorList>
            <person name="Brooks B."/>
            <person name="Olm M.R."/>
            <person name="Firek B.A."/>
            <person name="Baker R."/>
            <person name="Thomas B.C."/>
            <person name="Morowitz M.J."/>
            <person name="Banfield J.F."/>
        </authorList>
    </citation>
    <scope>NUCLEOTIDE SEQUENCE [LARGE SCALE GENOMIC DNA]</scope>
    <source>
        <strain evidence="2">S2_003_000_R2_11</strain>
    </source>
</reference>
<dbReference type="EMBL" id="QFQS01000001">
    <property type="protein sequence ID" value="PZR00474.1"/>
    <property type="molecule type" value="Genomic_DNA"/>
</dbReference>
<dbReference type="AlphaFoldDB" id="A0A2W5UAS5"/>
<protein>
    <submittedName>
        <fullName evidence="2">Uncharacterized protein</fullName>
    </submittedName>
</protein>
<proteinExistence type="predicted"/>
<comment type="caution">
    <text evidence="2">The sequence shown here is derived from an EMBL/GenBank/DDBJ whole genome shotgun (WGS) entry which is preliminary data.</text>
</comment>
<name>A0A2W5UAS5_CERSP</name>
<evidence type="ECO:0000313" key="2">
    <source>
        <dbReference type="EMBL" id="PZR00474.1"/>
    </source>
</evidence>
<feature type="compositionally biased region" description="Acidic residues" evidence="1">
    <location>
        <begin position="40"/>
        <end position="54"/>
    </location>
</feature>
<evidence type="ECO:0000256" key="1">
    <source>
        <dbReference type="SAM" id="MobiDB-lite"/>
    </source>
</evidence>
<feature type="region of interest" description="Disordered" evidence="1">
    <location>
        <begin position="40"/>
        <end position="61"/>
    </location>
</feature>
<accession>A0A2W5UAS5</accession>